<reference evidence="2 3" key="1">
    <citation type="submission" date="2019-01" db="EMBL/GenBank/DDBJ databases">
        <title>Weissella sp. nov., a novel lactic acid bacterium isolated from animal feces.</title>
        <authorList>
            <person name="Wang L.-T."/>
        </authorList>
    </citation>
    <scope>NUCLEOTIDE SEQUENCE [LARGE SCALE GENOMIC DNA]</scope>
    <source>
        <strain evidence="2 3">8H-2</strain>
    </source>
</reference>
<evidence type="ECO:0000313" key="3">
    <source>
        <dbReference type="Proteomes" id="UP000371977"/>
    </source>
</evidence>
<dbReference type="RefSeq" id="WP_148623183.1">
    <property type="nucleotide sequence ID" value="NZ_SDGZ01000020.1"/>
</dbReference>
<dbReference type="AlphaFoldDB" id="A0A6C2C3Q7"/>
<sequence length="161" mass="18429">MFMYQQEKFYNLIATLSKVTSHVSNEERKYLAEAKQMLDAGEAFEVVIDRLDRALKALDFGRIQAGGLTSEVKTLFESLRSVYGEPIQNNDVHIIGPGGGSHGDWQYKDFIWLLLAIVIPMIIIVYVVSPRLQNDMYQKQLIAGWLFLVMISLICNSRRQE</sequence>
<evidence type="ECO:0000313" key="2">
    <source>
        <dbReference type="EMBL" id="TYC48437.1"/>
    </source>
</evidence>
<proteinExistence type="predicted"/>
<name>A0A6C2C3Q7_9LACO</name>
<gene>
    <name evidence="2" type="ORF">ESZ50_08735</name>
</gene>
<keyword evidence="3" id="KW-1185">Reference proteome</keyword>
<organism evidence="2 3">
    <name type="scientific">Weissella muntiaci</name>
    <dbReference type="NCBI Taxonomy" id="2508881"/>
    <lineage>
        <taxon>Bacteria</taxon>
        <taxon>Bacillati</taxon>
        <taxon>Bacillota</taxon>
        <taxon>Bacilli</taxon>
        <taxon>Lactobacillales</taxon>
        <taxon>Lactobacillaceae</taxon>
        <taxon>Weissella</taxon>
    </lineage>
</organism>
<feature type="transmembrane region" description="Helical" evidence="1">
    <location>
        <begin position="140"/>
        <end position="157"/>
    </location>
</feature>
<keyword evidence="1" id="KW-1133">Transmembrane helix</keyword>
<keyword evidence="1" id="KW-0472">Membrane</keyword>
<protein>
    <submittedName>
        <fullName evidence="2">Uncharacterized protein</fullName>
    </submittedName>
</protein>
<comment type="caution">
    <text evidence="2">The sequence shown here is derived from an EMBL/GenBank/DDBJ whole genome shotgun (WGS) entry which is preliminary data.</text>
</comment>
<feature type="transmembrane region" description="Helical" evidence="1">
    <location>
        <begin position="110"/>
        <end position="128"/>
    </location>
</feature>
<dbReference type="Proteomes" id="UP000371977">
    <property type="component" value="Unassembled WGS sequence"/>
</dbReference>
<accession>A0A6C2C3Q7</accession>
<dbReference type="OrthoDB" id="10007300at2"/>
<evidence type="ECO:0000256" key="1">
    <source>
        <dbReference type="SAM" id="Phobius"/>
    </source>
</evidence>
<dbReference type="EMBL" id="SDGZ01000020">
    <property type="protein sequence ID" value="TYC48437.1"/>
    <property type="molecule type" value="Genomic_DNA"/>
</dbReference>
<keyword evidence="1" id="KW-0812">Transmembrane</keyword>